<dbReference type="SUPFAM" id="SSF53901">
    <property type="entry name" value="Thiolase-like"/>
    <property type="match status" value="1"/>
</dbReference>
<dbReference type="Pfam" id="PF08659">
    <property type="entry name" value="KR"/>
    <property type="match status" value="1"/>
</dbReference>
<dbReference type="InterPro" id="IPR036291">
    <property type="entry name" value="NAD(P)-bd_dom_sf"/>
</dbReference>
<dbReference type="Pfam" id="PF14765">
    <property type="entry name" value="PS-DH"/>
    <property type="match status" value="1"/>
</dbReference>
<evidence type="ECO:0000256" key="7">
    <source>
        <dbReference type="SAM" id="MobiDB-lite"/>
    </source>
</evidence>
<dbReference type="PROSITE" id="PS52004">
    <property type="entry name" value="KS3_2"/>
    <property type="match status" value="1"/>
</dbReference>
<comment type="similarity">
    <text evidence="2">Belongs to the short-chain dehydrogenases/reductases (SDR) family.</text>
</comment>
<dbReference type="EMBL" id="BAAAEI010000006">
    <property type="protein sequence ID" value="GAA0351274.1"/>
    <property type="molecule type" value="Genomic_DNA"/>
</dbReference>
<feature type="region of interest" description="N-terminal hotdog fold" evidence="6">
    <location>
        <begin position="1972"/>
        <end position="2100"/>
    </location>
</feature>
<dbReference type="InterPro" id="IPR032821">
    <property type="entry name" value="PKS_assoc"/>
</dbReference>
<dbReference type="Pfam" id="PF00550">
    <property type="entry name" value="PP-binding"/>
    <property type="match status" value="1"/>
</dbReference>
<feature type="active site" description="Proton acceptor; for dehydratase activity" evidence="6">
    <location>
        <position position="2004"/>
    </location>
</feature>
<evidence type="ECO:0000259" key="9">
    <source>
        <dbReference type="PROSITE" id="PS52004"/>
    </source>
</evidence>
<dbReference type="PROSITE" id="PS00606">
    <property type="entry name" value="KS3_1"/>
    <property type="match status" value="1"/>
</dbReference>
<evidence type="ECO:0000256" key="1">
    <source>
        <dbReference type="ARBA" id="ARBA00005194"/>
    </source>
</evidence>
<dbReference type="InterPro" id="IPR049900">
    <property type="entry name" value="PKS_mFAS_DH"/>
</dbReference>
<organism evidence="11 12">
    <name type="scientific">Bowmanella denitrificans</name>
    <dbReference type="NCBI Taxonomy" id="366582"/>
    <lineage>
        <taxon>Bacteria</taxon>
        <taxon>Pseudomonadati</taxon>
        <taxon>Pseudomonadota</taxon>
        <taxon>Gammaproteobacteria</taxon>
        <taxon>Alteromonadales</taxon>
        <taxon>Alteromonadaceae</taxon>
        <taxon>Bowmanella</taxon>
    </lineage>
</organism>
<dbReference type="PANTHER" id="PTHR43074">
    <property type="entry name" value="OMEGA-3 POLYUNSATURATED FATTY ACID SYNTHASE PFAB-RELATED"/>
    <property type="match status" value="1"/>
</dbReference>
<dbReference type="InterPro" id="IPR018201">
    <property type="entry name" value="Ketoacyl_synth_AS"/>
</dbReference>
<accession>A0ABP3GSE3</accession>
<evidence type="ECO:0000256" key="2">
    <source>
        <dbReference type="ARBA" id="ARBA00006484"/>
    </source>
</evidence>
<dbReference type="Gene3D" id="3.40.366.10">
    <property type="entry name" value="Malonyl-Coenzyme A Acyl Carrier Protein, domain 2"/>
    <property type="match status" value="1"/>
</dbReference>
<dbReference type="InterPro" id="IPR049552">
    <property type="entry name" value="PKS_DH_N"/>
</dbReference>
<dbReference type="Pfam" id="PF16197">
    <property type="entry name" value="KAsynt_C_assoc"/>
    <property type="match status" value="1"/>
</dbReference>
<evidence type="ECO:0000313" key="12">
    <source>
        <dbReference type="Proteomes" id="UP001501757"/>
    </source>
</evidence>
<dbReference type="SMART" id="SM00822">
    <property type="entry name" value="PKS_KR"/>
    <property type="match status" value="1"/>
</dbReference>
<dbReference type="SMART" id="SM00827">
    <property type="entry name" value="PKS_AT"/>
    <property type="match status" value="1"/>
</dbReference>
<keyword evidence="12" id="KW-1185">Reference proteome</keyword>
<dbReference type="CDD" id="cd08953">
    <property type="entry name" value="KR_2_SDR_x"/>
    <property type="match status" value="1"/>
</dbReference>
<dbReference type="PROSITE" id="PS50075">
    <property type="entry name" value="CARRIER"/>
    <property type="match status" value="1"/>
</dbReference>
<dbReference type="InterPro" id="IPR014030">
    <property type="entry name" value="Ketoacyl_synth_N"/>
</dbReference>
<dbReference type="NCBIfam" id="TIGR02813">
    <property type="entry name" value="omega_3_PfaA"/>
    <property type="match status" value="1"/>
</dbReference>
<dbReference type="Gene3D" id="1.10.1200.10">
    <property type="entry name" value="ACP-like"/>
    <property type="match status" value="1"/>
</dbReference>
<dbReference type="Pfam" id="PF21089">
    <property type="entry name" value="PKS_DH_N"/>
    <property type="match status" value="1"/>
</dbReference>
<sequence>MDTQRQSTQPIAIVGMASHFPDATDLFEFWRNIYSSKDSVTENLDFEGYWKKEDFYRPNSTDKDMTYAYKAGWIPPIDFDPVEFKLPPNMLESICTAQLFALHVAKQALLDARIIGDQPIEVDRSKVGVILGGAGNGNTSFMLAARQQTPFIREILGNMGLPEELVEEVVQRLLDQYLEWNEDSFPGFLGNVACGRISSFYDFGGTSNMVDAACASSLAAMKAAIGELQSGSCDVMLTGGVNLENSIFSFLCFSRTPALSPTNCCKPFDAKSDGMMLGDGVGLLVLKRLEDAQRDGDRIYAVIKSVAGSSDGRAKSIFAPRMEGQVLAVKRAYEAAGVKPGDIELVEAHGTGTLSGDQTELSSLLSVFAEHDVLPQSVAVGSIKSQIGHTRCAAGAASAIKTALGLHHKILPATINVEQPNKLLAGPDCPIYVNTLNRPWIRHQKAGPRRAAISAFGFGGTNYHMVLEEYQHEQSGPYRLNNAPDVVVLQGRDGQDVQEQVQSWLTRLNGEDVEVAYDELVRQSPQLNEQLCARLTFATENSAQAISALTAAQQQLNDISDNTWEHPLGVYFHPSVNNKTAQGKVVALFPGQGSQYVNMALHTANEFPLMREVLAEADDHRQAQALESLSRLIYPAPAFTAEERSNQEQRLKSTDNAQPAIGAVSLGYYRILQALGFKADFAAGHSFGELTALHVAGVLSDEDFHRLAMARGRLMKHVPDGDETADRGAMLAASLSPQQAEQCQQKFDGLVIANLNSNTQVVFGGSSQVISDAQHFLQQQDVRCSVLPVSAAFHTDFVAHASEPFGDVLAGMQLKKPTMPVFSNVSATAHDKNTDKIKAALTEQLTSTVRFKQMVENLYAAGGRYFVEMGPKGVLGKLVTDILGDREHQVICLDPSEKAHDGQQLRKAIARMAALGLIQTHQDPYQLRPAAPENKEKRLTYRMNGGYFFFDATKQRREKAKRPDSSLIDAFVAQHLAQQLHSTDYEPIEESEAFAAYQVHSPASRYAVEGTGQTYIYEGREVIMATPTQDNADNLGPISQQIRAQQLTNEVHQQFQQNQRDYIQFLDSLVHQQFSLFDKHQGSNHFREMIDSLNQSFSLLEQNQRSYHDNHQRYFTNQGQLLANGEQPQFVHNAEVSAVASAPLSNGESRSVSNSHSNGHSNGHAQANGHTNGQANGAGNGYAQPKVAANGSNGHSVAVNGSNGHAHGAAVHEPKVQQQTAAVQVEASQAENGLNETDRLALEQLRKVSAESLAAELVKIISDKTGYPEDMIGGDMDLEADLGIDSIKRIEIIGAMFKSFETDFKLMEDAEDYADMETFDVEQFSSINKLVAFLQEQIGEMIAHLEQGGSITEALDSKADTTKPAEVKSYSQAALKGEETERCEVAENAQQVNQEVADVMTSIGFVASSADLDGEVLHPKSEPASAAPVASAEPAGASVIRLAEEQVHETAPVQGLGRYEVKLQPLPLPDQQHIHLPEGFTWLVADSGRTAAESLMDKLIASGHKAVLLQLADKPAKTSHPAYTLAARDEDSLLQTLASIRAEHGQIGGLICLQTAGVDAKAIRNCFVAKEYAVQQQLFMLVKALQSDLLDSAAQGHASLLVAGQLDGMLGLGGVRGYPLVSAGVSGLVKSLHHEWPQVRCRYVDLQPKMADEQALHALWQELHDVDCQPLEVGRDGQGRRTTLVLCDAPLAESKPALDDKDVVLVTGGARGITATCVLELAKQTGAAFMLLGRTDINAQRPEWAKDCQDVAQLRAAAIQAVKQQGELPTPVKIDKMLGSILQAEEVQQTLNQLQELGCRASYVAVDILDKERLKQALTEAQQQLGKVTALVHGAGNLADKKLDKKTAEDFESVFGTKVRGLENLVRVLTPGSLKLLCLFSSVSGFFGNAGQTDYAMANEVLSKFAHDWQFYYPQSRVCAINWGPWDSGMVSDTLKRAYQERGICIIPSDDGTRRFVAELAANTTQVLIGNDKYQQPKISAPTATSHQSTRLVCQQQHGFLSDHVIEGKPVLPATFAMSWLAQAAHRLLPGATLLAVEDFQVLKGVVFEQPEESFEVRVTPQQAAQPEGEFLLLAEIGSLASGQWQPRYKGLVRFAGQALNAPMRAVAELSAQQLDLGERPLYGREGHTGWLFHGPSLQGLQKILSCDGQGIRALVCLPAPEGVEQEIFAQGPINPYLADVFLQGPYLWLLKQTDSGGLPMAVGHYSQFSAPAFGQTLLVEGRCKDSSASQVSWDVDICDEQGQLLASFTELVFTRSKSLRSKLLPDN</sequence>
<evidence type="ECO:0000256" key="3">
    <source>
        <dbReference type="ARBA" id="ARBA00022450"/>
    </source>
</evidence>
<feature type="compositionally biased region" description="Low complexity" evidence="7">
    <location>
        <begin position="1216"/>
        <end position="1227"/>
    </location>
</feature>
<dbReference type="InterPro" id="IPR049551">
    <property type="entry name" value="PKS_DH_C"/>
</dbReference>
<comment type="caution">
    <text evidence="11">The sequence shown here is derived from an EMBL/GenBank/DDBJ whole genome shotgun (WGS) entry which is preliminary data.</text>
</comment>
<dbReference type="InterPro" id="IPR052568">
    <property type="entry name" value="PKS-FAS_Synthase"/>
</dbReference>
<dbReference type="Gene3D" id="3.10.129.110">
    <property type="entry name" value="Polyketide synthase dehydratase"/>
    <property type="match status" value="1"/>
</dbReference>
<proteinExistence type="inferred from homology"/>
<dbReference type="InterPro" id="IPR014031">
    <property type="entry name" value="Ketoacyl_synth_C"/>
</dbReference>
<feature type="region of interest" description="C-terminal hotdog fold" evidence="6">
    <location>
        <begin position="2114"/>
        <end position="2263"/>
    </location>
</feature>
<dbReference type="Gene3D" id="3.40.50.720">
    <property type="entry name" value="NAD(P)-binding Rossmann-like Domain"/>
    <property type="match status" value="1"/>
</dbReference>
<dbReference type="InterPro" id="IPR004432">
    <property type="entry name" value="Omega_3_polyunsat_FA_synth"/>
</dbReference>
<feature type="region of interest" description="Disordered" evidence="7">
    <location>
        <begin position="1142"/>
        <end position="1227"/>
    </location>
</feature>
<evidence type="ECO:0008006" key="13">
    <source>
        <dbReference type="Google" id="ProtNLM"/>
    </source>
</evidence>
<evidence type="ECO:0000259" key="10">
    <source>
        <dbReference type="PROSITE" id="PS52019"/>
    </source>
</evidence>
<keyword evidence="3" id="KW-0596">Phosphopantetheine</keyword>
<dbReference type="InterPro" id="IPR016036">
    <property type="entry name" value="Malonyl_transacylase_ACP-bd"/>
</dbReference>
<dbReference type="Pfam" id="PF00109">
    <property type="entry name" value="ketoacyl-synt"/>
    <property type="match status" value="1"/>
</dbReference>
<feature type="compositionally biased region" description="Polar residues" evidence="7">
    <location>
        <begin position="1190"/>
        <end position="1203"/>
    </location>
</feature>
<evidence type="ECO:0000256" key="4">
    <source>
        <dbReference type="ARBA" id="ARBA00022553"/>
    </source>
</evidence>
<dbReference type="InterPro" id="IPR016035">
    <property type="entry name" value="Acyl_Trfase/lysoPLipase"/>
</dbReference>
<evidence type="ECO:0000256" key="5">
    <source>
        <dbReference type="ARBA" id="ARBA00022679"/>
    </source>
</evidence>
<feature type="active site" description="Proton donor; for dehydratase activity" evidence="6">
    <location>
        <position position="2180"/>
    </location>
</feature>
<dbReference type="InterPro" id="IPR009081">
    <property type="entry name" value="PP-bd_ACP"/>
</dbReference>
<feature type="domain" description="Carrier" evidence="8">
    <location>
        <begin position="1248"/>
        <end position="1338"/>
    </location>
</feature>
<keyword evidence="5" id="KW-0808">Transferase</keyword>
<dbReference type="Proteomes" id="UP001501757">
    <property type="component" value="Unassembled WGS sequence"/>
</dbReference>
<dbReference type="InterPro" id="IPR016039">
    <property type="entry name" value="Thiolase-like"/>
</dbReference>
<dbReference type="PANTHER" id="PTHR43074:SF1">
    <property type="entry name" value="BETA-KETOACYL SYNTHASE FAMILY PROTEIN-RELATED"/>
    <property type="match status" value="1"/>
</dbReference>
<dbReference type="SUPFAM" id="SSF55048">
    <property type="entry name" value="Probable ACP-binding domain of malonyl-CoA ACP transacylase"/>
    <property type="match status" value="1"/>
</dbReference>
<dbReference type="InterPro" id="IPR014043">
    <property type="entry name" value="Acyl_transferase_dom"/>
</dbReference>
<dbReference type="InterPro" id="IPR042104">
    <property type="entry name" value="PKS_dehydratase_sf"/>
</dbReference>
<dbReference type="CDD" id="cd00833">
    <property type="entry name" value="PKS"/>
    <property type="match status" value="1"/>
</dbReference>
<protein>
    <recommendedName>
        <fullName evidence="13">Polyketide-type polyunsaturated fatty acid synthase PfaA</fullName>
    </recommendedName>
</protein>
<evidence type="ECO:0000256" key="6">
    <source>
        <dbReference type="PROSITE-ProRule" id="PRU01363"/>
    </source>
</evidence>
<name>A0ABP3GSE3_9ALTE</name>
<evidence type="ECO:0000313" key="11">
    <source>
        <dbReference type="EMBL" id="GAA0351274.1"/>
    </source>
</evidence>
<dbReference type="InterPro" id="IPR036736">
    <property type="entry name" value="ACP-like_sf"/>
</dbReference>
<dbReference type="SUPFAM" id="SSF51735">
    <property type="entry name" value="NAD(P)-binding Rossmann-fold domains"/>
    <property type="match status" value="2"/>
</dbReference>
<dbReference type="InterPro" id="IPR001227">
    <property type="entry name" value="Ac_transferase_dom_sf"/>
</dbReference>
<dbReference type="Pfam" id="PF00698">
    <property type="entry name" value="Acyl_transf_1"/>
    <property type="match status" value="1"/>
</dbReference>
<dbReference type="SUPFAM" id="SSF52151">
    <property type="entry name" value="FabD/lysophospholipase-like"/>
    <property type="match status" value="1"/>
</dbReference>
<dbReference type="InterPro" id="IPR020841">
    <property type="entry name" value="PKS_Beta-ketoAc_synthase_dom"/>
</dbReference>
<dbReference type="SUPFAM" id="SSF47336">
    <property type="entry name" value="ACP-like"/>
    <property type="match status" value="1"/>
</dbReference>
<feature type="domain" description="PKS/mFAS DH" evidence="10">
    <location>
        <begin position="1972"/>
        <end position="2263"/>
    </location>
</feature>
<dbReference type="Pfam" id="PF02801">
    <property type="entry name" value="Ketoacyl-synt_C"/>
    <property type="match status" value="1"/>
</dbReference>
<dbReference type="SMART" id="SM00825">
    <property type="entry name" value="PKS_KS"/>
    <property type="match status" value="1"/>
</dbReference>
<feature type="domain" description="Ketosynthase family 3 (KS3)" evidence="9">
    <location>
        <begin position="8"/>
        <end position="469"/>
    </location>
</feature>
<dbReference type="InterPro" id="IPR013968">
    <property type="entry name" value="PKS_KR"/>
</dbReference>
<dbReference type="RefSeq" id="WP_343843567.1">
    <property type="nucleotide sequence ID" value="NZ_BAAAEI010000006.1"/>
</dbReference>
<reference evidence="12" key="1">
    <citation type="journal article" date="2019" name="Int. J. Syst. Evol. Microbiol.">
        <title>The Global Catalogue of Microorganisms (GCM) 10K type strain sequencing project: providing services to taxonomists for standard genome sequencing and annotation.</title>
        <authorList>
            <consortium name="The Broad Institute Genomics Platform"/>
            <consortium name="The Broad Institute Genome Sequencing Center for Infectious Disease"/>
            <person name="Wu L."/>
            <person name="Ma J."/>
        </authorList>
    </citation>
    <scope>NUCLEOTIDE SEQUENCE [LARGE SCALE GENOMIC DNA]</scope>
    <source>
        <strain evidence="12">JCM 13378</strain>
    </source>
</reference>
<evidence type="ECO:0000259" key="8">
    <source>
        <dbReference type="PROSITE" id="PS50075"/>
    </source>
</evidence>
<comment type="pathway">
    <text evidence="1">Lipid metabolism; fatty acid biosynthesis.</text>
</comment>
<dbReference type="InterPro" id="IPR057326">
    <property type="entry name" value="KR_dom"/>
</dbReference>
<feature type="compositionally biased region" description="Low complexity" evidence="7">
    <location>
        <begin position="1145"/>
        <end position="1184"/>
    </location>
</feature>
<dbReference type="Gene3D" id="3.40.47.10">
    <property type="match status" value="1"/>
</dbReference>
<dbReference type="PROSITE" id="PS52019">
    <property type="entry name" value="PKS_MFAS_DH"/>
    <property type="match status" value="1"/>
</dbReference>
<gene>
    <name evidence="11" type="ORF">GCM10009092_14570</name>
</gene>
<keyword evidence="4" id="KW-0597">Phosphoprotein</keyword>
<dbReference type="CDD" id="cd03440">
    <property type="entry name" value="hot_dog"/>
    <property type="match status" value="1"/>
</dbReference>